<dbReference type="Pfam" id="PF00364">
    <property type="entry name" value="Biotin_lipoyl"/>
    <property type="match status" value="1"/>
</dbReference>
<dbReference type="PROSITE" id="PS00189">
    <property type="entry name" value="LIPOYL"/>
    <property type="match status" value="1"/>
</dbReference>
<comment type="subunit">
    <text evidence="3">Forms a 24-polypeptide structural core with octahedral symmetry.</text>
</comment>
<dbReference type="Gene3D" id="4.10.320.10">
    <property type="entry name" value="E3-binding domain"/>
    <property type="match status" value="1"/>
</dbReference>
<dbReference type="PANTHER" id="PTHR43178:SF5">
    <property type="entry name" value="LIPOAMIDE ACYLTRANSFERASE COMPONENT OF BRANCHED-CHAIN ALPHA-KETO ACID DEHYDROGENASE COMPLEX, MITOCHONDRIAL"/>
    <property type="match status" value="1"/>
</dbReference>
<dbReference type="AlphaFoldDB" id="A0AAW9REJ4"/>
<evidence type="ECO:0000259" key="10">
    <source>
        <dbReference type="PROSITE" id="PS51826"/>
    </source>
</evidence>
<feature type="region of interest" description="Disordered" evidence="8">
    <location>
        <begin position="104"/>
        <end position="133"/>
    </location>
</feature>
<keyword evidence="12" id="KW-1185">Reference proteome</keyword>
<dbReference type="GO" id="GO:0031405">
    <property type="term" value="F:lipoic acid binding"/>
    <property type="evidence" value="ECO:0007669"/>
    <property type="project" value="TreeGrafter"/>
</dbReference>
<dbReference type="PROSITE" id="PS51826">
    <property type="entry name" value="PSBD"/>
    <property type="match status" value="1"/>
</dbReference>
<gene>
    <name evidence="11" type="ORF">V3330_06965</name>
</gene>
<reference evidence="11 12" key="1">
    <citation type="submission" date="2024-02" db="EMBL/GenBank/DDBJ databases">
        <title>A novel Wenzhouxiangellaceae bacterium, isolated from coastal sediments.</title>
        <authorList>
            <person name="Du Z.-J."/>
            <person name="Ye Y.-Q."/>
            <person name="Zhang X.-Y."/>
        </authorList>
    </citation>
    <scope>NUCLEOTIDE SEQUENCE [LARGE SCALE GENOMIC DNA]</scope>
    <source>
        <strain evidence="11 12">CH-27</strain>
    </source>
</reference>
<dbReference type="InterPro" id="IPR004167">
    <property type="entry name" value="PSBD"/>
</dbReference>
<keyword evidence="4 7" id="KW-0808">Transferase</keyword>
<dbReference type="EC" id="2.3.1.-" evidence="7"/>
<dbReference type="InterPro" id="IPR001078">
    <property type="entry name" value="2-oxoacid_DH_actylTfrase"/>
</dbReference>
<dbReference type="InterPro" id="IPR000089">
    <property type="entry name" value="Biotin_lipoyl"/>
</dbReference>
<evidence type="ECO:0000256" key="6">
    <source>
        <dbReference type="ARBA" id="ARBA00023315"/>
    </source>
</evidence>
<dbReference type="Pfam" id="PF02817">
    <property type="entry name" value="E3_binding"/>
    <property type="match status" value="1"/>
</dbReference>
<dbReference type="RefSeq" id="WP_354694689.1">
    <property type="nucleotide sequence ID" value="NZ_JAZHOG010000004.1"/>
</dbReference>
<sequence>MAERIYPVTVPKWGIEMQEGTITEWRVAQGEPVEKDQELVDIETDKIVNTLEAPVSGILRRCLVPDGETLNVGALLGVIADATASDEEIDAFIESFVPADASFGVGGDDEPAVAKEPAPRPKSPDPVPAAGPARISPVARRLAEKLGVDLSGVTGTGRNGRISREDVEAAAKARPSAPGTASGRTAGTPLSGRARSQARRMVEAKQTVPHFYLSRELDMSRAVQRQSDEKLPLTALILEAMVRAMQAEPAINAHFSEDRILVPEHIGINIAVDTPDGLVAPLLPALDGLAADRIAEPLAALAARARDRKLEAADLEPGGTTLSNLGMFGITAFSAIITPPQVAILAVGAVRPVLLSADAAAVPAMNATLSCDHRVLDGATGARFLAALNEALAR</sequence>
<comment type="cofactor">
    <cofactor evidence="1 7">
        <name>(R)-lipoate</name>
        <dbReference type="ChEBI" id="CHEBI:83088"/>
    </cofactor>
</comment>
<organism evidence="11 12">
    <name type="scientific">Elongatibacter sediminis</name>
    <dbReference type="NCBI Taxonomy" id="3119006"/>
    <lineage>
        <taxon>Bacteria</taxon>
        <taxon>Pseudomonadati</taxon>
        <taxon>Pseudomonadota</taxon>
        <taxon>Gammaproteobacteria</taxon>
        <taxon>Chromatiales</taxon>
        <taxon>Wenzhouxiangellaceae</taxon>
        <taxon>Elongatibacter</taxon>
    </lineage>
</organism>
<proteinExistence type="inferred from homology"/>
<dbReference type="EMBL" id="JAZHOG010000004">
    <property type="protein sequence ID" value="MEJ8567364.1"/>
    <property type="molecule type" value="Genomic_DNA"/>
</dbReference>
<keyword evidence="6 7" id="KW-0012">Acyltransferase</keyword>
<evidence type="ECO:0000259" key="9">
    <source>
        <dbReference type="PROSITE" id="PS50968"/>
    </source>
</evidence>
<dbReference type="InterPro" id="IPR003016">
    <property type="entry name" value="2-oxoA_DH_lipoyl-BS"/>
</dbReference>
<dbReference type="PROSITE" id="PS50968">
    <property type="entry name" value="BIOTINYL_LIPOYL"/>
    <property type="match status" value="1"/>
</dbReference>
<evidence type="ECO:0000256" key="8">
    <source>
        <dbReference type="SAM" id="MobiDB-lite"/>
    </source>
</evidence>
<dbReference type="SUPFAM" id="SSF52777">
    <property type="entry name" value="CoA-dependent acyltransferases"/>
    <property type="match status" value="1"/>
</dbReference>
<name>A0AAW9REJ4_9GAMM</name>
<comment type="caution">
    <text evidence="11">The sequence shown here is derived from an EMBL/GenBank/DDBJ whole genome shotgun (WGS) entry which is preliminary data.</text>
</comment>
<keyword evidence="5 7" id="KW-0450">Lipoyl</keyword>
<dbReference type="InterPro" id="IPR023213">
    <property type="entry name" value="CAT-like_dom_sf"/>
</dbReference>
<dbReference type="InterPro" id="IPR036625">
    <property type="entry name" value="E3-bd_dom_sf"/>
</dbReference>
<dbReference type="Gene3D" id="3.30.559.10">
    <property type="entry name" value="Chloramphenicol acetyltransferase-like domain"/>
    <property type="match status" value="1"/>
</dbReference>
<feature type="region of interest" description="Disordered" evidence="8">
    <location>
        <begin position="153"/>
        <end position="201"/>
    </location>
</feature>
<evidence type="ECO:0000256" key="7">
    <source>
        <dbReference type="RuleBase" id="RU003423"/>
    </source>
</evidence>
<feature type="compositionally biased region" description="Basic and acidic residues" evidence="8">
    <location>
        <begin position="162"/>
        <end position="171"/>
    </location>
</feature>
<dbReference type="Proteomes" id="UP001359886">
    <property type="component" value="Unassembled WGS sequence"/>
</dbReference>
<evidence type="ECO:0000313" key="11">
    <source>
        <dbReference type="EMBL" id="MEJ8567364.1"/>
    </source>
</evidence>
<evidence type="ECO:0000256" key="5">
    <source>
        <dbReference type="ARBA" id="ARBA00022823"/>
    </source>
</evidence>
<evidence type="ECO:0000313" key="12">
    <source>
        <dbReference type="Proteomes" id="UP001359886"/>
    </source>
</evidence>
<protein>
    <recommendedName>
        <fullName evidence="7">Dihydrolipoamide acetyltransferase component of pyruvate dehydrogenase complex</fullName>
        <ecNumber evidence="7">2.3.1.-</ecNumber>
    </recommendedName>
</protein>
<dbReference type="PANTHER" id="PTHR43178">
    <property type="entry name" value="DIHYDROLIPOAMIDE ACETYLTRANSFERASE COMPONENT OF PYRUVATE DEHYDROGENASE COMPLEX"/>
    <property type="match status" value="1"/>
</dbReference>
<dbReference type="Pfam" id="PF00198">
    <property type="entry name" value="2-oxoacid_dh"/>
    <property type="match status" value="1"/>
</dbReference>
<evidence type="ECO:0000256" key="4">
    <source>
        <dbReference type="ARBA" id="ARBA00022679"/>
    </source>
</evidence>
<dbReference type="SUPFAM" id="SSF47005">
    <property type="entry name" value="Peripheral subunit-binding domain of 2-oxo acid dehydrogenase complex"/>
    <property type="match status" value="1"/>
</dbReference>
<feature type="domain" description="Peripheral subunit-binding (PSBD)" evidence="10">
    <location>
        <begin position="134"/>
        <end position="171"/>
    </location>
</feature>
<evidence type="ECO:0000256" key="2">
    <source>
        <dbReference type="ARBA" id="ARBA00007317"/>
    </source>
</evidence>
<dbReference type="InterPro" id="IPR011053">
    <property type="entry name" value="Single_hybrid_motif"/>
</dbReference>
<dbReference type="Gene3D" id="2.40.50.100">
    <property type="match status" value="1"/>
</dbReference>
<dbReference type="GO" id="GO:0005737">
    <property type="term" value="C:cytoplasm"/>
    <property type="evidence" value="ECO:0007669"/>
    <property type="project" value="TreeGrafter"/>
</dbReference>
<evidence type="ECO:0000256" key="3">
    <source>
        <dbReference type="ARBA" id="ARBA00011484"/>
    </source>
</evidence>
<accession>A0AAW9REJ4</accession>
<dbReference type="CDD" id="cd06849">
    <property type="entry name" value="lipoyl_domain"/>
    <property type="match status" value="1"/>
</dbReference>
<evidence type="ECO:0000256" key="1">
    <source>
        <dbReference type="ARBA" id="ARBA00001938"/>
    </source>
</evidence>
<feature type="domain" description="Lipoyl-binding" evidence="9">
    <location>
        <begin position="5"/>
        <end position="80"/>
    </location>
</feature>
<comment type="similarity">
    <text evidence="2 7">Belongs to the 2-oxoacid dehydrogenase family.</text>
</comment>
<dbReference type="SUPFAM" id="SSF51230">
    <property type="entry name" value="Single hybrid motif"/>
    <property type="match status" value="1"/>
</dbReference>
<dbReference type="InterPro" id="IPR050743">
    <property type="entry name" value="2-oxoacid_DH_E2_comp"/>
</dbReference>
<dbReference type="GO" id="GO:0016407">
    <property type="term" value="F:acetyltransferase activity"/>
    <property type="evidence" value="ECO:0007669"/>
    <property type="project" value="TreeGrafter"/>
</dbReference>